<dbReference type="AlphaFoldDB" id="A0A6A4H9K3"/>
<dbReference type="Gene3D" id="3.80.10.10">
    <property type="entry name" value="Ribonuclease Inhibitor"/>
    <property type="match status" value="1"/>
</dbReference>
<organism evidence="1 2">
    <name type="scientific">Gymnopus androsaceus JB14</name>
    <dbReference type="NCBI Taxonomy" id="1447944"/>
    <lineage>
        <taxon>Eukaryota</taxon>
        <taxon>Fungi</taxon>
        <taxon>Dikarya</taxon>
        <taxon>Basidiomycota</taxon>
        <taxon>Agaricomycotina</taxon>
        <taxon>Agaricomycetes</taxon>
        <taxon>Agaricomycetidae</taxon>
        <taxon>Agaricales</taxon>
        <taxon>Marasmiineae</taxon>
        <taxon>Omphalotaceae</taxon>
        <taxon>Gymnopus</taxon>
    </lineage>
</organism>
<protein>
    <recommendedName>
        <fullName evidence="3">F-box domain-containing protein</fullName>
    </recommendedName>
</protein>
<dbReference type="InterPro" id="IPR032675">
    <property type="entry name" value="LRR_dom_sf"/>
</dbReference>
<dbReference type="Proteomes" id="UP000799118">
    <property type="component" value="Unassembled WGS sequence"/>
</dbReference>
<dbReference type="SUPFAM" id="SSF52047">
    <property type="entry name" value="RNI-like"/>
    <property type="match status" value="1"/>
</dbReference>
<keyword evidence="2" id="KW-1185">Reference proteome</keyword>
<dbReference type="EMBL" id="ML769549">
    <property type="protein sequence ID" value="KAE9394486.1"/>
    <property type="molecule type" value="Genomic_DNA"/>
</dbReference>
<name>A0A6A4H9K3_9AGAR</name>
<gene>
    <name evidence="1" type="ORF">BT96DRAFT_978505</name>
</gene>
<dbReference type="OrthoDB" id="3127085at2759"/>
<reference evidence="1" key="1">
    <citation type="journal article" date="2019" name="Environ. Microbiol.">
        <title>Fungal ecological strategies reflected in gene transcription - a case study of two litter decomposers.</title>
        <authorList>
            <person name="Barbi F."/>
            <person name="Kohler A."/>
            <person name="Barry K."/>
            <person name="Baskaran P."/>
            <person name="Daum C."/>
            <person name="Fauchery L."/>
            <person name="Ihrmark K."/>
            <person name="Kuo A."/>
            <person name="LaButti K."/>
            <person name="Lipzen A."/>
            <person name="Morin E."/>
            <person name="Grigoriev I.V."/>
            <person name="Henrissat B."/>
            <person name="Lindahl B."/>
            <person name="Martin F."/>
        </authorList>
    </citation>
    <scope>NUCLEOTIDE SEQUENCE</scope>
    <source>
        <strain evidence="1">JB14</strain>
    </source>
</reference>
<proteinExistence type="predicted"/>
<sequence>MSPGDRISSVGGSILRDRYAVRDLTEAPLLLISVSREWRETAINTPTLWKSLHIFIPSKLSPEAVQRRTIGSSIWLERSGSLPLSISLCLETLVRQIQNENSSDGDRIMATTLLKFDSRVQELTFSGPGSKLSEIANHLEQTSSHNFPLLSMFCVRITKMANSRDLDLPFASLVRQMPILNNLAMINFIQHGRAYVRLELGWENLTELTLHPPIARQADLARFSPGEILNILGRTRRLQSVTLSIDISYWDHASTAGTTVVNLLALSEIRLIFLHFSYQPLLMKTFFPNFFRSIVCPSLKTLYVSWQGANITDVPFSALVSLQGLETLSLDMPLTPNALLQCLSLVPNLSLLEIVNRTTRGDELLGIPPSLSESHTVDNSVLTCLGSASGETNHTRLCPGLQHIRIIFKDNFSSSITYNALLAFLESRIQMKMLQSCDIYFPEPQDEPTEEEARRLQALVDSGLKLRIRCGSLDYGVRMIHPQRDFRGHLDHAMSCC</sequence>
<evidence type="ECO:0000313" key="2">
    <source>
        <dbReference type="Proteomes" id="UP000799118"/>
    </source>
</evidence>
<accession>A0A6A4H9K3</accession>
<evidence type="ECO:0008006" key="3">
    <source>
        <dbReference type="Google" id="ProtNLM"/>
    </source>
</evidence>
<evidence type="ECO:0000313" key="1">
    <source>
        <dbReference type="EMBL" id="KAE9394486.1"/>
    </source>
</evidence>